<proteinExistence type="predicted"/>
<evidence type="ECO:0008006" key="3">
    <source>
        <dbReference type="Google" id="ProtNLM"/>
    </source>
</evidence>
<protein>
    <recommendedName>
        <fullName evidence="3">DNA helicase</fullName>
    </recommendedName>
</protein>
<reference evidence="1 2" key="1">
    <citation type="submission" date="2020-08" db="EMBL/GenBank/DDBJ databases">
        <title>Complete genome sequence of Raphidiopsis curvispora isolated from drinking water reservoir in South Korea.</title>
        <authorList>
            <person name="Jeong J."/>
        </authorList>
    </citation>
    <scope>NUCLEOTIDE SEQUENCE [LARGE SCALE GENOMIC DNA]</scope>
    <source>
        <strain evidence="1 2">GIHE-G1</strain>
    </source>
</reference>
<dbReference type="InterPro" id="IPR027417">
    <property type="entry name" value="P-loop_NTPase"/>
</dbReference>
<dbReference type="RefSeq" id="WP_187705313.1">
    <property type="nucleotide sequence ID" value="NZ_CP060822.1"/>
</dbReference>
<dbReference type="Gene3D" id="3.30.2310.20">
    <property type="entry name" value="RelE-like"/>
    <property type="match status" value="1"/>
</dbReference>
<dbReference type="EMBL" id="CP060822">
    <property type="protein sequence ID" value="QNP28463.1"/>
    <property type="molecule type" value="Genomic_DNA"/>
</dbReference>
<accession>A0A7H0EXE7</accession>
<evidence type="ECO:0000313" key="1">
    <source>
        <dbReference type="EMBL" id="QNP28463.1"/>
    </source>
</evidence>
<dbReference type="Proteomes" id="UP000516013">
    <property type="component" value="Chromosome"/>
</dbReference>
<keyword evidence="2" id="KW-1185">Reference proteome</keyword>
<sequence length="820" mass="95623">MAQVKIVKRAFKEMQKLYHEDLETVRNIIKGFSEDLPGDCKQLEGYGNLCRTRQNDIRVIWRRDENNDFLVVKVGRRDKVYQQINRNRNLDNPLAWSDILDLPEDRVESIPTYKVSDQNYSSWYQFVYGGYLYSPILTPEQHRTIYSHLNTLTNNLRERRDEIIPSLLLQSAPGTGKTVCAALFACNQYTQPQQGWNIILILPPALCEEVKQFTCIKELDLKDDQFFFVGTFQEWHRSVNSELHNQVATNEEELDALTKEARRIHVISNNEYLSDHDLTLYRSFVYERDSINVKNPIYRNNELRVKKLIKIKQGREGYKKHLNNKLVWLDALRKTTQELNLTDIMTPEQITRQTLFIFDEAQDYLLRELDDVIQMLTRWRNQFLPPIIWLLGDLNQRIKPVDFDWGSLHLNQRIHLKYNYRNTQKILEFAEILHNFAKSANAGGRHLPDPSNPEHAFEIGEKVAILEVDSMDDARNFLQQLSDNISASTQQDDRYLLRKLSRQVHLIYKHNHELVANCLPGISYLKAEEAKGREFDACIGFLIFQGEGHPSFEEANIWYTIATRAKSRLLIIATPGELERLGGRDKFTNCDWYTSMDGNFLISWISELSGAEDFSEDVDAVDRLINDAVNSDPPLIHWDMYTVLRTAADDRINEIESKLIARLSQCNPDFLDRELKQADNNITDFYNRIAIKCLLLRSSRRFWDAITQANELKRTMANAYNRIINAIAQDLEDRFLPYEAARVRMNLGQQFPADYPFSSLISNNNFHNLSPVSNLCQMAIESISESELLLESLDEIQAAYNDYQVGNFITFDEYKSQRLH</sequence>
<dbReference type="AlphaFoldDB" id="A0A7H0EXE7"/>
<dbReference type="SUPFAM" id="SSF143011">
    <property type="entry name" value="RelE-like"/>
    <property type="match status" value="1"/>
</dbReference>
<name>A0A7H0EXE7_9CYAN</name>
<dbReference type="KEGG" id="ccur:IAR63_11080"/>
<evidence type="ECO:0000313" key="2">
    <source>
        <dbReference type="Proteomes" id="UP000516013"/>
    </source>
</evidence>
<dbReference type="SUPFAM" id="SSF52540">
    <property type="entry name" value="P-loop containing nucleoside triphosphate hydrolases"/>
    <property type="match status" value="1"/>
</dbReference>
<dbReference type="Gene3D" id="3.40.50.300">
    <property type="entry name" value="P-loop containing nucleotide triphosphate hydrolases"/>
    <property type="match status" value="1"/>
</dbReference>
<organism evidence="1 2">
    <name type="scientific">Cylindrospermopsis curvispora GIHE-G1</name>
    <dbReference type="NCBI Taxonomy" id="2666332"/>
    <lineage>
        <taxon>Bacteria</taxon>
        <taxon>Bacillati</taxon>
        <taxon>Cyanobacteriota</taxon>
        <taxon>Cyanophyceae</taxon>
        <taxon>Nostocales</taxon>
        <taxon>Aphanizomenonaceae</taxon>
        <taxon>Cylindrospermopsis</taxon>
    </lineage>
</organism>
<dbReference type="InterPro" id="IPR035093">
    <property type="entry name" value="RelE/ParE_toxin_dom_sf"/>
</dbReference>
<gene>
    <name evidence="1" type="ORF">IAR63_11080</name>
</gene>